<dbReference type="EMBL" id="JH002355">
    <property type="protein sequence ID" value="EGW13835.1"/>
    <property type="molecule type" value="Genomic_DNA"/>
</dbReference>
<feature type="compositionally biased region" description="Basic and acidic residues" evidence="1">
    <location>
        <begin position="61"/>
        <end position="83"/>
    </location>
</feature>
<sequence length="121" mass="12871">MGIWVFPIALLLLCLTSESLQGDYGGVKSQKPGIRGGMKPPKPGFGGGRKAQKPGVGGKPQKPDYGTDMKPQKQEEPEVKAVDVKSQLANGSRGKRSRGDHMLHSGVTTVIPPAVPSPWQE</sequence>
<keyword evidence="2" id="KW-0732">Signal</keyword>
<feature type="chain" id="PRO_5003445484" evidence="2">
    <location>
        <begin position="23"/>
        <end position="121"/>
    </location>
</feature>
<feature type="signal peptide" evidence="2">
    <location>
        <begin position="1"/>
        <end position="22"/>
    </location>
</feature>
<dbReference type="InParanoid" id="G3IFB9"/>
<evidence type="ECO:0000313" key="4">
    <source>
        <dbReference type="Proteomes" id="UP000001075"/>
    </source>
</evidence>
<organism evidence="3 4">
    <name type="scientific">Cricetulus griseus</name>
    <name type="common">Chinese hamster</name>
    <name type="synonym">Cricetulus barabensis griseus</name>
    <dbReference type="NCBI Taxonomy" id="10029"/>
    <lineage>
        <taxon>Eukaryota</taxon>
        <taxon>Metazoa</taxon>
        <taxon>Chordata</taxon>
        <taxon>Craniata</taxon>
        <taxon>Vertebrata</taxon>
        <taxon>Euteleostomi</taxon>
        <taxon>Mammalia</taxon>
        <taxon>Eutheria</taxon>
        <taxon>Euarchontoglires</taxon>
        <taxon>Glires</taxon>
        <taxon>Rodentia</taxon>
        <taxon>Myomorpha</taxon>
        <taxon>Muroidea</taxon>
        <taxon>Cricetidae</taxon>
        <taxon>Cricetinae</taxon>
        <taxon>Cricetulus</taxon>
    </lineage>
</organism>
<proteinExistence type="predicted"/>
<evidence type="ECO:0000256" key="1">
    <source>
        <dbReference type="SAM" id="MobiDB-lite"/>
    </source>
</evidence>
<name>G3IFB9_CRIGR</name>
<evidence type="ECO:0000256" key="2">
    <source>
        <dbReference type="SAM" id="SignalP"/>
    </source>
</evidence>
<dbReference type="Proteomes" id="UP000001075">
    <property type="component" value="Unassembled WGS sequence"/>
</dbReference>
<feature type="region of interest" description="Disordered" evidence="1">
    <location>
        <begin position="26"/>
        <end position="121"/>
    </location>
</feature>
<protein>
    <submittedName>
        <fullName evidence="3">Uncharacterized protein</fullName>
    </submittedName>
</protein>
<evidence type="ECO:0000313" key="3">
    <source>
        <dbReference type="EMBL" id="EGW13835.1"/>
    </source>
</evidence>
<gene>
    <name evidence="3" type="ORF">I79_022440</name>
</gene>
<accession>G3IFB9</accession>
<dbReference type="AlphaFoldDB" id="G3IFB9"/>
<reference evidence="4" key="1">
    <citation type="journal article" date="2011" name="Nat. Biotechnol.">
        <title>The genomic sequence of the Chinese hamster ovary (CHO)-K1 cell line.</title>
        <authorList>
            <person name="Xu X."/>
            <person name="Nagarajan H."/>
            <person name="Lewis N.E."/>
            <person name="Pan S."/>
            <person name="Cai Z."/>
            <person name="Liu X."/>
            <person name="Chen W."/>
            <person name="Xie M."/>
            <person name="Wang W."/>
            <person name="Hammond S."/>
            <person name="Andersen M.R."/>
            <person name="Neff N."/>
            <person name="Passarelli B."/>
            <person name="Koh W."/>
            <person name="Fan H.C."/>
            <person name="Wang J."/>
            <person name="Gui Y."/>
            <person name="Lee K.H."/>
            <person name="Betenbaugh M.J."/>
            <person name="Quake S.R."/>
            <person name="Famili I."/>
            <person name="Palsson B.O."/>
            <person name="Wang J."/>
        </authorList>
    </citation>
    <scope>NUCLEOTIDE SEQUENCE [LARGE SCALE GENOMIC DNA]</scope>
    <source>
        <strain evidence="4">CHO K1 cell line</strain>
    </source>
</reference>